<reference evidence="1" key="1">
    <citation type="journal article" date="2014" name="Front. Microbiol.">
        <title>High frequency of phylogenetically diverse reductive dehalogenase-homologous genes in deep subseafloor sedimentary metagenomes.</title>
        <authorList>
            <person name="Kawai M."/>
            <person name="Futagami T."/>
            <person name="Toyoda A."/>
            <person name="Takaki Y."/>
            <person name="Nishi S."/>
            <person name="Hori S."/>
            <person name="Arai W."/>
            <person name="Tsubouchi T."/>
            <person name="Morono Y."/>
            <person name="Uchiyama I."/>
            <person name="Ito T."/>
            <person name="Fujiyama A."/>
            <person name="Inagaki F."/>
            <person name="Takami H."/>
        </authorList>
    </citation>
    <scope>NUCLEOTIDE SEQUENCE</scope>
    <source>
        <strain evidence="1">Expedition CK06-06</strain>
    </source>
</reference>
<name>X1K836_9ZZZZ</name>
<comment type="caution">
    <text evidence="1">The sequence shown here is derived from an EMBL/GenBank/DDBJ whole genome shotgun (WGS) entry which is preliminary data.</text>
</comment>
<sequence length="51" mass="5860">MRFGKKKPLQPNQLFPLGSDISLVTFFKLISFIRPNKLITYLGVGSTFFPR</sequence>
<gene>
    <name evidence="1" type="ORF">S03H2_68770</name>
</gene>
<dbReference type="AlphaFoldDB" id="X1K836"/>
<protein>
    <submittedName>
        <fullName evidence="1">Uncharacterized protein</fullName>
    </submittedName>
</protein>
<organism evidence="1">
    <name type="scientific">marine sediment metagenome</name>
    <dbReference type="NCBI Taxonomy" id="412755"/>
    <lineage>
        <taxon>unclassified sequences</taxon>
        <taxon>metagenomes</taxon>
        <taxon>ecological metagenomes</taxon>
    </lineage>
</organism>
<proteinExistence type="predicted"/>
<accession>X1K836</accession>
<dbReference type="EMBL" id="BARU01045279">
    <property type="protein sequence ID" value="GAH86404.1"/>
    <property type="molecule type" value="Genomic_DNA"/>
</dbReference>
<evidence type="ECO:0000313" key="1">
    <source>
        <dbReference type="EMBL" id="GAH86404.1"/>
    </source>
</evidence>